<evidence type="ECO:0000256" key="1">
    <source>
        <dbReference type="SAM" id="SignalP"/>
    </source>
</evidence>
<gene>
    <name evidence="3" type="ORF">GNF68_15890</name>
</gene>
<sequence length="105" mass="11813">MKQMRKVKMLLLSILMSCTFIITPMAATQVSNTNYVAVCEAASISGTLKGTIKRKTYMRKTQSTSAKSLCKLTGRKKVKVLSVNKKWAKVKYDNKTGYVLWSNIK</sequence>
<evidence type="ECO:0000259" key="2">
    <source>
        <dbReference type="Pfam" id="PF08239"/>
    </source>
</evidence>
<feature type="domain" description="SH3b" evidence="2">
    <location>
        <begin position="57"/>
        <end position="104"/>
    </location>
</feature>
<evidence type="ECO:0000313" key="3">
    <source>
        <dbReference type="EMBL" id="MDZ4910480.1"/>
    </source>
</evidence>
<dbReference type="Gene3D" id="2.30.30.40">
    <property type="entry name" value="SH3 Domains"/>
    <property type="match status" value="1"/>
</dbReference>
<dbReference type="Pfam" id="PF08239">
    <property type="entry name" value="SH3_3"/>
    <property type="match status" value="1"/>
</dbReference>
<dbReference type="AlphaFoldDB" id="A0AAW9I4G5"/>
<dbReference type="EMBL" id="WNUI01000342">
    <property type="protein sequence ID" value="MDZ4910480.1"/>
    <property type="molecule type" value="Genomic_DNA"/>
</dbReference>
<name>A0AAW9I4G5_CLOPF</name>
<dbReference type="Proteomes" id="UP001288778">
    <property type="component" value="Unassembled WGS sequence"/>
</dbReference>
<feature type="non-terminal residue" evidence="3">
    <location>
        <position position="105"/>
    </location>
</feature>
<keyword evidence="1" id="KW-0732">Signal</keyword>
<reference evidence="3" key="1">
    <citation type="submission" date="2019-11" db="EMBL/GenBank/DDBJ databases">
        <title>Characterization of Clostridium perfringens isolates from swine manure treated agricultural soils.</title>
        <authorList>
            <person name="Wushke S.T."/>
        </authorList>
    </citation>
    <scope>NUCLEOTIDE SEQUENCE</scope>
    <source>
        <strain evidence="3">X94</strain>
    </source>
</reference>
<organism evidence="3 4">
    <name type="scientific">Clostridium perfringens</name>
    <dbReference type="NCBI Taxonomy" id="1502"/>
    <lineage>
        <taxon>Bacteria</taxon>
        <taxon>Bacillati</taxon>
        <taxon>Bacillota</taxon>
        <taxon>Clostridia</taxon>
        <taxon>Eubacteriales</taxon>
        <taxon>Clostridiaceae</taxon>
        <taxon>Clostridium</taxon>
    </lineage>
</organism>
<accession>A0AAW9I4G5</accession>
<feature type="chain" id="PRO_5043891877" evidence="1">
    <location>
        <begin position="27"/>
        <end position="105"/>
    </location>
</feature>
<comment type="caution">
    <text evidence="3">The sequence shown here is derived from an EMBL/GenBank/DDBJ whole genome shotgun (WGS) entry which is preliminary data.</text>
</comment>
<proteinExistence type="predicted"/>
<dbReference type="RefSeq" id="WP_322395705.1">
    <property type="nucleotide sequence ID" value="NZ_WNUI01000342.1"/>
</dbReference>
<feature type="signal peptide" evidence="1">
    <location>
        <begin position="1"/>
        <end position="26"/>
    </location>
</feature>
<evidence type="ECO:0000313" key="4">
    <source>
        <dbReference type="Proteomes" id="UP001288778"/>
    </source>
</evidence>
<dbReference type="InterPro" id="IPR003646">
    <property type="entry name" value="SH3-like_bac-type"/>
</dbReference>
<protein>
    <submittedName>
        <fullName evidence="3">SH3 domain-containing protein</fullName>
    </submittedName>
</protein>